<organism evidence="6 7">
    <name type="scientific">Clostridium saccharobutylicum</name>
    <dbReference type="NCBI Taxonomy" id="169679"/>
    <lineage>
        <taxon>Bacteria</taxon>
        <taxon>Bacillati</taxon>
        <taxon>Bacillota</taxon>
        <taxon>Clostridia</taxon>
        <taxon>Eubacteriales</taxon>
        <taxon>Clostridiaceae</taxon>
        <taxon>Clostridium</taxon>
    </lineage>
</organism>
<sequence>MVLFLLLSGICWSIVYIELIYVGFKNETYGMPFIALALNFSWEVLYCYLGFTYTPENIQNYITLIWLILDTAVVLTYLIYGKKYFPKHTSKKYFVPWTILIFFMSFVLQYYFVVEFKDLGKLYSAFLQNLVMSILFIHMLITRIDTKGQNLTIAINKWIGTLSPTILYGIIVGNKLILALGIFCSVFDILYIYFLSTTRKLHNQS</sequence>
<dbReference type="InterPro" id="IPR039020">
    <property type="entry name" value="PaxB-like"/>
</dbReference>
<feature type="transmembrane region" description="Helical" evidence="5">
    <location>
        <begin position="177"/>
        <end position="195"/>
    </location>
</feature>
<comment type="caution">
    <text evidence="6">The sequence shown here is derived from an EMBL/GenBank/DDBJ whole genome shotgun (WGS) entry which is preliminary data.</text>
</comment>
<feature type="transmembrane region" description="Helical" evidence="5">
    <location>
        <begin position="125"/>
        <end position="141"/>
    </location>
</feature>
<comment type="subcellular location">
    <subcellularLocation>
        <location evidence="1">Membrane</location>
        <topology evidence="1">Multi-pass membrane protein</topology>
    </subcellularLocation>
</comment>
<dbReference type="PANTHER" id="PTHR42038:SF2">
    <property type="entry name" value="TERPENE CYCLASE AUSL"/>
    <property type="match status" value="1"/>
</dbReference>
<evidence type="ECO:0000256" key="4">
    <source>
        <dbReference type="ARBA" id="ARBA00023136"/>
    </source>
</evidence>
<dbReference type="AlphaFoldDB" id="A0A1S8NHY4"/>
<keyword evidence="4 5" id="KW-0472">Membrane</keyword>
<evidence type="ECO:0000256" key="1">
    <source>
        <dbReference type="ARBA" id="ARBA00004141"/>
    </source>
</evidence>
<feature type="transmembrane region" description="Helical" evidence="5">
    <location>
        <begin position="63"/>
        <end position="81"/>
    </location>
</feature>
<proteinExistence type="predicted"/>
<name>A0A1S8NHY4_CLOSA</name>
<feature type="transmembrane region" description="Helical" evidence="5">
    <location>
        <begin position="93"/>
        <end position="113"/>
    </location>
</feature>
<evidence type="ECO:0000313" key="6">
    <source>
        <dbReference type="EMBL" id="OOM16089.1"/>
    </source>
</evidence>
<dbReference type="RefSeq" id="WP_077863839.1">
    <property type="nucleotide sequence ID" value="NZ_LZYZ01000001.1"/>
</dbReference>
<protein>
    <submittedName>
        <fullName evidence="6">Uncharacterized protein</fullName>
    </submittedName>
</protein>
<dbReference type="Pfam" id="PF25129">
    <property type="entry name" value="Pyr4-TMTC"/>
    <property type="match status" value="1"/>
</dbReference>
<accession>A0A1S8NHY4</accession>
<evidence type="ECO:0000313" key="7">
    <source>
        <dbReference type="Proteomes" id="UP000191154"/>
    </source>
</evidence>
<dbReference type="EMBL" id="LZYZ01000001">
    <property type="protein sequence ID" value="OOM16089.1"/>
    <property type="molecule type" value="Genomic_DNA"/>
</dbReference>
<evidence type="ECO:0000256" key="5">
    <source>
        <dbReference type="SAM" id="Phobius"/>
    </source>
</evidence>
<reference evidence="6 7" key="1">
    <citation type="submission" date="2016-05" db="EMBL/GenBank/DDBJ databases">
        <title>Microbial solvent formation.</title>
        <authorList>
            <person name="Poehlein A."/>
            <person name="Montoya Solano J.D."/>
            <person name="Flitsch S."/>
            <person name="Krabben P."/>
            <person name="Duerre P."/>
            <person name="Daniel R."/>
        </authorList>
    </citation>
    <scope>NUCLEOTIDE SEQUENCE [LARGE SCALE GENOMIC DNA]</scope>
    <source>
        <strain evidence="6 7">L1-8</strain>
    </source>
</reference>
<keyword evidence="3 5" id="KW-1133">Transmembrane helix</keyword>
<dbReference type="GO" id="GO:0016829">
    <property type="term" value="F:lyase activity"/>
    <property type="evidence" value="ECO:0007669"/>
    <property type="project" value="InterPro"/>
</dbReference>
<dbReference type="PANTHER" id="PTHR42038">
    <property type="match status" value="1"/>
</dbReference>
<evidence type="ECO:0000256" key="3">
    <source>
        <dbReference type="ARBA" id="ARBA00022989"/>
    </source>
</evidence>
<feature type="transmembrane region" description="Helical" evidence="5">
    <location>
        <begin position="6"/>
        <end position="24"/>
    </location>
</feature>
<dbReference type="GO" id="GO:0016020">
    <property type="term" value="C:membrane"/>
    <property type="evidence" value="ECO:0007669"/>
    <property type="project" value="UniProtKB-SubCell"/>
</dbReference>
<dbReference type="Proteomes" id="UP000191154">
    <property type="component" value="Unassembled WGS sequence"/>
</dbReference>
<keyword evidence="2 5" id="KW-0812">Transmembrane</keyword>
<feature type="transmembrane region" description="Helical" evidence="5">
    <location>
        <begin position="153"/>
        <end position="171"/>
    </location>
</feature>
<gene>
    <name evidence="6" type="ORF">CLOSAC_03600</name>
</gene>
<evidence type="ECO:0000256" key="2">
    <source>
        <dbReference type="ARBA" id="ARBA00022692"/>
    </source>
</evidence>